<evidence type="ECO:0000313" key="1">
    <source>
        <dbReference type="EMBL" id="MBD2757604.1"/>
    </source>
</evidence>
<gene>
    <name evidence="1" type="ORF">IC230_32335</name>
</gene>
<evidence type="ECO:0000313" key="2">
    <source>
        <dbReference type="Proteomes" id="UP000653797"/>
    </source>
</evidence>
<accession>A0A927B938</accession>
<organism evidence="1 2">
    <name type="scientific">Spirosoma validum</name>
    <dbReference type="NCBI Taxonomy" id="2771355"/>
    <lineage>
        <taxon>Bacteria</taxon>
        <taxon>Pseudomonadati</taxon>
        <taxon>Bacteroidota</taxon>
        <taxon>Cytophagia</taxon>
        <taxon>Cytophagales</taxon>
        <taxon>Cytophagaceae</taxon>
        <taxon>Spirosoma</taxon>
    </lineage>
</organism>
<name>A0A927B938_9BACT</name>
<dbReference type="Proteomes" id="UP000653797">
    <property type="component" value="Unassembled WGS sequence"/>
</dbReference>
<protein>
    <submittedName>
        <fullName evidence="1">Uncharacterized protein</fullName>
    </submittedName>
</protein>
<proteinExistence type="predicted"/>
<dbReference type="AlphaFoldDB" id="A0A927B938"/>
<reference evidence="1" key="1">
    <citation type="submission" date="2020-09" db="EMBL/GenBank/DDBJ databases">
        <authorList>
            <person name="Kim M.K."/>
        </authorList>
    </citation>
    <scope>NUCLEOTIDE SEQUENCE</scope>
    <source>
        <strain evidence="1">BT704</strain>
    </source>
</reference>
<dbReference type="EMBL" id="JACXAA010000025">
    <property type="protein sequence ID" value="MBD2757604.1"/>
    <property type="molecule type" value="Genomic_DNA"/>
</dbReference>
<comment type="caution">
    <text evidence="1">The sequence shown here is derived from an EMBL/GenBank/DDBJ whole genome shotgun (WGS) entry which is preliminary data.</text>
</comment>
<dbReference type="RefSeq" id="WP_191043225.1">
    <property type="nucleotide sequence ID" value="NZ_JACXAA010000025.1"/>
</dbReference>
<sequence>MRGSYDSVFSKALLLGSGYPAVGLVITQWRTIIAKLGVIISLGQNKPFVNYPISL</sequence>
<keyword evidence="2" id="KW-1185">Reference proteome</keyword>